<dbReference type="InterPro" id="IPR010730">
    <property type="entry name" value="HET"/>
</dbReference>
<dbReference type="Pfam" id="PF06985">
    <property type="entry name" value="HET"/>
    <property type="match status" value="1"/>
</dbReference>
<dbReference type="Proteomes" id="UP000053328">
    <property type="component" value="Unassembled WGS sequence"/>
</dbReference>
<dbReference type="HOGENOM" id="CLU_000288_138_11_1"/>
<evidence type="ECO:0000313" key="3">
    <source>
        <dbReference type="Proteomes" id="UP000053328"/>
    </source>
</evidence>
<dbReference type="AlphaFoldDB" id="A0A0D2BHK8"/>
<dbReference type="SUPFAM" id="SSF63724">
    <property type="entry name" value="Cytolysin/lectin"/>
    <property type="match status" value="1"/>
</dbReference>
<dbReference type="EMBL" id="KN847493">
    <property type="protein sequence ID" value="KIW18433.1"/>
    <property type="molecule type" value="Genomic_DNA"/>
</dbReference>
<keyword evidence="3" id="KW-1185">Reference proteome</keyword>
<sequence length="563" mass="64139">MRLLNTETIVLESFPSPATPEIPEYVILSHRWRDQDQEVSFLDIQQRKASDPVEPLRDNTKYSKILSCCDEARRVGFEYIWIDTCCINKSDQIELTEALNSMFHWYRDSAVCYAYMADVPSNEDPLAEGSKFTRSKWFTRGWTLQELVAPQYVIFFGEDWKEIGTKSSFQALITKITGIPDQVLLTNSGGSISVAQRMSWVANRKTSVEEDMAYCLLGLFNVTMPMAYGEGANAFRRLQLEIMKISDDHTIFAWAGTHHGRSRGLLAASPREFADCADVKTYGESPAFSMTNKGMTMKIPLLEHSMSPEGNQIFRGILSCQRKGHAIYRDRFPMAIYLERHGGPDSTSYSRVQPGKIEEIKKDVSKFKKTKIYVREPDPSSFDVSSWMKPEPSYHFIFTIKPHPKTLPTIEFAEIKTGSNWVVTKDEINLTFPNSGCNSILVFKSHDHGLFAISLGVHNYNVWGAMTVPVDADIKRIAWAYWDGEFEMARWDNMDRRKLELGKGQVATLAIRKGRREGKKVYLIEVDAGELFWLDKVGPGNFPGWWDSEKNEKVKNAWTPGSG</sequence>
<feature type="domain" description="Heterokaryon incompatibility" evidence="1">
    <location>
        <begin position="25"/>
        <end position="121"/>
    </location>
</feature>
<name>A0A0D2BHK8_9EURO</name>
<dbReference type="Gene3D" id="2.60.270.20">
    <property type="entry name" value="Cytolysin/lectin"/>
    <property type="match status" value="1"/>
</dbReference>
<accession>A0A0D2BHK8</accession>
<dbReference type="VEuPathDB" id="FungiDB:PV08_02721"/>
<dbReference type="PANTHER" id="PTHR10622:SF10">
    <property type="entry name" value="HET DOMAIN-CONTAINING PROTEIN"/>
    <property type="match status" value="1"/>
</dbReference>
<gene>
    <name evidence="2" type="ORF">PV08_02721</name>
</gene>
<organism evidence="2 3">
    <name type="scientific">Exophiala spinifera</name>
    <dbReference type="NCBI Taxonomy" id="91928"/>
    <lineage>
        <taxon>Eukaryota</taxon>
        <taxon>Fungi</taxon>
        <taxon>Dikarya</taxon>
        <taxon>Ascomycota</taxon>
        <taxon>Pezizomycotina</taxon>
        <taxon>Eurotiomycetes</taxon>
        <taxon>Chaetothyriomycetidae</taxon>
        <taxon>Chaetothyriales</taxon>
        <taxon>Herpotrichiellaceae</taxon>
        <taxon>Exophiala</taxon>
    </lineage>
</organism>
<dbReference type="GeneID" id="27329804"/>
<dbReference type="PANTHER" id="PTHR10622">
    <property type="entry name" value="HET DOMAIN-CONTAINING PROTEIN"/>
    <property type="match status" value="1"/>
</dbReference>
<dbReference type="InterPro" id="IPR009960">
    <property type="entry name" value="Fruit_body_lectin_fun"/>
</dbReference>
<evidence type="ECO:0000313" key="2">
    <source>
        <dbReference type="EMBL" id="KIW18433.1"/>
    </source>
</evidence>
<dbReference type="STRING" id="91928.A0A0D2BHK8"/>
<reference evidence="2 3" key="1">
    <citation type="submission" date="2015-01" db="EMBL/GenBank/DDBJ databases">
        <title>The Genome Sequence of Exophiala spinifera CBS89968.</title>
        <authorList>
            <consortium name="The Broad Institute Genomics Platform"/>
            <person name="Cuomo C."/>
            <person name="de Hoog S."/>
            <person name="Gorbushina A."/>
            <person name="Stielow B."/>
            <person name="Teixiera M."/>
            <person name="Abouelleil A."/>
            <person name="Chapman S.B."/>
            <person name="Priest M."/>
            <person name="Young S.K."/>
            <person name="Wortman J."/>
            <person name="Nusbaum C."/>
            <person name="Birren B."/>
        </authorList>
    </citation>
    <scope>NUCLEOTIDE SEQUENCE [LARGE SCALE GENOMIC DNA]</scope>
    <source>
        <strain evidence="2 3">CBS 89968</strain>
    </source>
</reference>
<dbReference type="InterPro" id="IPR015926">
    <property type="entry name" value="Cytolysin/lectin"/>
</dbReference>
<dbReference type="RefSeq" id="XP_016238649.1">
    <property type="nucleotide sequence ID" value="XM_016377079.1"/>
</dbReference>
<protein>
    <recommendedName>
        <fullName evidence="1">Heterokaryon incompatibility domain-containing protein</fullName>
    </recommendedName>
</protein>
<dbReference type="Pfam" id="PF07367">
    <property type="entry name" value="FB_lectin"/>
    <property type="match status" value="1"/>
</dbReference>
<proteinExistence type="predicted"/>
<dbReference type="OrthoDB" id="674604at2759"/>
<evidence type="ECO:0000259" key="1">
    <source>
        <dbReference type="Pfam" id="PF06985"/>
    </source>
</evidence>